<comment type="caution">
    <text evidence="1">The sequence shown here is derived from an EMBL/GenBank/DDBJ whole genome shotgun (WGS) entry which is preliminary data.</text>
</comment>
<keyword evidence="2" id="KW-1185">Reference proteome</keyword>
<name>A0AAV7P377_PLEWA</name>
<protein>
    <submittedName>
        <fullName evidence="1">Uncharacterized protein</fullName>
    </submittedName>
</protein>
<dbReference type="EMBL" id="JANPWB010000011">
    <property type="protein sequence ID" value="KAJ1121732.1"/>
    <property type="molecule type" value="Genomic_DNA"/>
</dbReference>
<dbReference type="AlphaFoldDB" id="A0AAV7P377"/>
<proteinExistence type="predicted"/>
<dbReference type="Proteomes" id="UP001066276">
    <property type="component" value="Chromosome 7"/>
</dbReference>
<reference evidence="1" key="1">
    <citation type="journal article" date="2022" name="bioRxiv">
        <title>Sequencing and chromosome-scale assembly of the giantPleurodeles waltlgenome.</title>
        <authorList>
            <person name="Brown T."/>
            <person name="Elewa A."/>
            <person name="Iarovenko S."/>
            <person name="Subramanian E."/>
            <person name="Araus A.J."/>
            <person name="Petzold A."/>
            <person name="Susuki M."/>
            <person name="Suzuki K.-i.T."/>
            <person name="Hayashi T."/>
            <person name="Toyoda A."/>
            <person name="Oliveira C."/>
            <person name="Osipova E."/>
            <person name="Leigh N.D."/>
            <person name="Simon A."/>
            <person name="Yun M.H."/>
        </authorList>
    </citation>
    <scope>NUCLEOTIDE SEQUENCE</scope>
    <source>
        <strain evidence="1">20211129_DDA</strain>
        <tissue evidence="1">Liver</tissue>
    </source>
</reference>
<gene>
    <name evidence="1" type="ORF">NDU88_000251</name>
</gene>
<evidence type="ECO:0000313" key="1">
    <source>
        <dbReference type="EMBL" id="KAJ1121732.1"/>
    </source>
</evidence>
<evidence type="ECO:0000313" key="2">
    <source>
        <dbReference type="Proteomes" id="UP001066276"/>
    </source>
</evidence>
<sequence>MRRAQTLSGADTDTLTCAEHRHYPARTQIHSPAQSTDTIRRGHRYTHLRRAQTLSGTDTDTLTCAEHRHYPRGSDLRLEPGYSHTHRARTAHAQSTDTLTGCGLRMRKARILPEAERARRAWSLSHDGRKRKKYTGQQTCVFARSLSPQTFGTFRRSFETNTHA</sequence>
<organism evidence="1 2">
    <name type="scientific">Pleurodeles waltl</name>
    <name type="common">Iberian ribbed newt</name>
    <dbReference type="NCBI Taxonomy" id="8319"/>
    <lineage>
        <taxon>Eukaryota</taxon>
        <taxon>Metazoa</taxon>
        <taxon>Chordata</taxon>
        <taxon>Craniata</taxon>
        <taxon>Vertebrata</taxon>
        <taxon>Euteleostomi</taxon>
        <taxon>Amphibia</taxon>
        <taxon>Batrachia</taxon>
        <taxon>Caudata</taxon>
        <taxon>Salamandroidea</taxon>
        <taxon>Salamandridae</taxon>
        <taxon>Pleurodelinae</taxon>
        <taxon>Pleurodeles</taxon>
    </lineage>
</organism>
<accession>A0AAV7P377</accession>